<reference evidence="6 7" key="1">
    <citation type="submission" date="2021-09" db="EMBL/GenBank/DDBJ databases">
        <title>Aeromonas schubertii isolated from Asian sea bass.</title>
        <authorList>
            <person name="Pinpimai K."/>
        </authorList>
    </citation>
    <scope>NUCLEOTIDE SEQUENCE [LARGE SCALE GENOMIC DNA]</scope>
    <source>
        <strain evidence="6 7">CHULA2021a</strain>
    </source>
</reference>
<dbReference type="PRINTS" id="PR00153">
    <property type="entry name" value="CSAPPISMRASE"/>
</dbReference>
<sequence length="190" mass="20400">MSVLALAASLLPALLQAAPRVQFETNHGSIVVELAPKAAPQTVKNFLRYVADGSYDGSLFHRIVPGFVVQGGGYNQQYQQLPTYDPVVNESIGGLSNKRGTIAMARTQAVDSATRQFYFNLVNNTNLDGAGQAGYTVFGQVVSGLEVLDKLAQTPTQYSSILRANNVPTTPVILRHVTLLPDQPAAKKSK</sequence>
<dbReference type="InterPro" id="IPR020892">
    <property type="entry name" value="Cyclophilin-type_PPIase_CS"/>
</dbReference>
<organism evidence="6 7">
    <name type="scientific">Aeromonas schubertii</name>
    <dbReference type="NCBI Taxonomy" id="652"/>
    <lineage>
        <taxon>Bacteria</taxon>
        <taxon>Pseudomonadati</taxon>
        <taxon>Pseudomonadota</taxon>
        <taxon>Gammaproteobacteria</taxon>
        <taxon>Aeromonadales</taxon>
        <taxon>Aeromonadaceae</taxon>
        <taxon>Aeromonas</taxon>
    </lineage>
</organism>
<dbReference type="EC" id="5.2.1.8" evidence="4"/>
<keyword evidence="2 4" id="KW-0697">Rotamase</keyword>
<gene>
    <name evidence="6" type="ORF">LA374_15935</name>
</gene>
<keyword evidence="4" id="KW-0732">Signal</keyword>
<evidence type="ECO:0000313" key="7">
    <source>
        <dbReference type="Proteomes" id="UP000774958"/>
    </source>
</evidence>
<dbReference type="PROSITE" id="PS50072">
    <property type="entry name" value="CSA_PPIASE_2"/>
    <property type="match status" value="1"/>
</dbReference>
<comment type="caution">
    <text evidence="6">The sequence shown here is derived from an EMBL/GenBank/DDBJ whole genome shotgun (WGS) entry which is preliminary data.</text>
</comment>
<evidence type="ECO:0000256" key="4">
    <source>
        <dbReference type="RuleBase" id="RU363019"/>
    </source>
</evidence>
<comment type="similarity">
    <text evidence="1 4">Belongs to the cyclophilin-type PPIase family.</text>
</comment>
<keyword evidence="7" id="KW-1185">Reference proteome</keyword>
<evidence type="ECO:0000256" key="2">
    <source>
        <dbReference type="ARBA" id="ARBA00023110"/>
    </source>
</evidence>
<dbReference type="PANTHER" id="PTHR43246">
    <property type="entry name" value="PEPTIDYL-PROLYL CIS-TRANS ISOMERASE CYP38, CHLOROPLASTIC"/>
    <property type="match status" value="1"/>
</dbReference>
<proteinExistence type="inferred from homology"/>
<evidence type="ECO:0000256" key="1">
    <source>
        <dbReference type="ARBA" id="ARBA00007365"/>
    </source>
</evidence>
<dbReference type="InterPro" id="IPR002130">
    <property type="entry name" value="Cyclophilin-type_PPIase_dom"/>
</dbReference>
<comment type="catalytic activity">
    <reaction evidence="4">
        <text>[protein]-peptidylproline (omega=180) = [protein]-peptidylproline (omega=0)</text>
        <dbReference type="Rhea" id="RHEA:16237"/>
        <dbReference type="Rhea" id="RHEA-COMP:10747"/>
        <dbReference type="Rhea" id="RHEA-COMP:10748"/>
        <dbReference type="ChEBI" id="CHEBI:83833"/>
        <dbReference type="ChEBI" id="CHEBI:83834"/>
        <dbReference type="EC" id="5.2.1.8"/>
    </reaction>
</comment>
<feature type="chain" id="PRO_5044956569" description="Peptidyl-prolyl cis-trans isomerase" evidence="4">
    <location>
        <begin position="18"/>
        <end position="190"/>
    </location>
</feature>
<dbReference type="Proteomes" id="UP000774958">
    <property type="component" value="Unassembled WGS sequence"/>
</dbReference>
<dbReference type="GO" id="GO:0003755">
    <property type="term" value="F:peptidyl-prolyl cis-trans isomerase activity"/>
    <property type="evidence" value="ECO:0007669"/>
    <property type="project" value="UniProtKB-EC"/>
</dbReference>
<evidence type="ECO:0000313" key="6">
    <source>
        <dbReference type="EMBL" id="MBZ6067687.1"/>
    </source>
</evidence>
<dbReference type="InterPro" id="IPR029000">
    <property type="entry name" value="Cyclophilin-like_dom_sf"/>
</dbReference>
<feature type="signal peptide" evidence="4">
    <location>
        <begin position="1"/>
        <end position="17"/>
    </location>
</feature>
<dbReference type="PROSITE" id="PS00170">
    <property type="entry name" value="CSA_PPIASE_1"/>
    <property type="match status" value="1"/>
</dbReference>
<protein>
    <recommendedName>
        <fullName evidence="4">Peptidyl-prolyl cis-trans isomerase</fullName>
        <shortName evidence="4">PPIase</shortName>
        <ecNumber evidence="4">5.2.1.8</ecNumber>
    </recommendedName>
</protein>
<dbReference type="SUPFAM" id="SSF50891">
    <property type="entry name" value="Cyclophilin-like"/>
    <property type="match status" value="1"/>
</dbReference>
<keyword evidence="3 4" id="KW-0413">Isomerase</keyword>
<feature type="domain" description="PPIase cyclophilin-type" evidence="5">
    <location>
        <begin position="24"/>
        <end position="179"/>
    </location>
</feature>
<evidence type="ECO:0000256" key="3">
    <source>
        <dbReference type="ARBA" id="ARBA00023235"/>
    </source>
</evidence>
<comment type="function">
    <text evidence="4">PPIases accelerate the folding of proteins. It catalyzes the cis-trans isomerization of proline imidic peptide bonds in oligopeptides.</text>
</comment>
<dbReference type="RefSeq" id="WP_224163424.1">
    <property type="nucleotide sequence ID" value="NZ_JAIRBT010000025.1"/>
</dbReference>
<accession>A0ABS7VF48</accession>
<evidence type="ECO:0000259" key="5">
    <source>
        <dbReference type="PROSITE" id="PS50072"/>
    </source>
</evidence>
<name>A0ABS7VF48_9GAMM</name>
<dbReference type="Pfam" id="PF00160">
    <property type="entry name" value="Pro_isomerase"/>
    <property type="match status" value="1"/>
</dbReference>
<dbReference type="InterPro" id="IPR044665">
    <property type="entry name" value="E_coli_cyclophilin_A-like"/>
</dbReference>
<dbReference type="EMBL" id="JAIRBT010000025">
    <property type="protein sequence ID" value="MBZ6067687.1"/>
    <property type="molecule type" value="Genomic_DNA"/>
</dbReference>
<dbReference type="Gene3D" id="2.40.100.10">
    <property type="entry name" value="Cyclophilin-like"/>
    <property type="match status" value="1"/>
</dbReference>